<protein>
    <submittedName>
        <fullName evidence="1">Transcriptional repressor DicA</fullName>
    </submittedName>
</protein>
<dbReference type="PROSITE" id="PS50943">
    <property type="entry name" value="HTH_CROC1"/>
    <property type="match status" value="1"/>
</dbReference>
<gene>
    <name evidence="1" type="ORF">CBLFYP62_00157</name>
</gene>
<evidence type="ECO:0000313" key="1">
    <source>
        <dbReference type="EMBL" id="VYU66696.1"/>
    </source>
</evidence>
<dbReference type="SMART" id="SM00530">
    <property type="entry name" value="HTH_XRE"/>
    <property type="match status" value="1"/>
</dbReference>
<dbReference type="Gene3D" id="1.10.260.40">
    <property type="entry name" value="lambda repressor-like DNA-binding domains"/>
    <property type="match status" value="1"/>
</dbReference>
<accession>A0A6N3GQE1</accession>
<dbReference type="EMBL" id="CACRTU010000034">
    <property type="protein sequence ID" value="VYU66696.1"/>
    <property type="molecule type" value="Genomic_DNA"/>
</dbReference>
<dbReference type="RefSeq" id="WP_002580425.1">
    <property type="nucleotide sequence ID" value="NZ_CACRTU010000034.1"/>
</dbReference>
<dbReference type="SUPFAM" id="SSF47413">
    <property type="entry name" value="lambda repressor-like DNA-binding domains"/>
    <property type="match status" value="1"/>
</dbReference>
<sequence length="160" mass="18306">MKHIDKINSIAENVKHRRIELKLSYQDLASKTGLSKSTLQRYESGAIKNIPLDKFQLLADALEIDPEILLGLNKENLVSTNRNLTKKEELLLENFNKLNDSGKNKLIEYSNDLNCNIKYICTDKAINAEVFANNFNEILKIIHNLCNNVDEDTNKSDDKK</sequence>
<name>A0A6N3GQE1_CLOBU</name>
<organism evidence="1">
    <name type="scientific">Clostridium butyricum</name>
    <dbReference type="NCBI Taxonomy" id="1492"/>
    <lineage>
        <taxon>Bacteria</taxon>
        <taxon>Bacillati</taxon>
        <taxon>Bacillota</taxon>
        <taxon>Clostridia</taxon>
        <taxon>Eubacteriales</taxon>
        <taxon>Clostridiaceae</taxon>
        <taxon>Clostridium</taxon>
    </lineage>
</organism>
<dbReference type="CDD" id="cd00093">
    <property type="entry name" value="HTH_XRE"/>
    <property type="match status" value="1"/>
</dbReference>
<dbReference type="InterPro" id="IPR010982">
    <property type="entry name" value="Lambda_DNA-bd_dom_sf"/>
</dbReference>
<dbReference type="GO" id="GO:0003677">
    <property type="term" value="F:DNA binding"/>
    <property type="evidence" value="ECO:0007669"/>
    <property type="project" value="InterPro"/>
</dbReference>
<dbReference type="AlphaFoldDB" id="A0A6N3GQE1"/>
<dbReference type="Pfam" id="PF01381">
    <property type="entry name" value="HTH_3"/>
    <property type="match status" value="1"/>
</dbReference>
<dbReference type="InterPro" id="IPR001387">
    <property type="entry name" value="Cro/C1-type_HTH"/>
</dbReference>
<reference evidence="1" key="1">
    <citation type="submission" date="2019-11" db="EMBL/GenBank/DDBJ databases">
        <authorList>
            <person name="Feng L."/>
        </authorList>
    </citation>
    <scope>NUCLEOTIDE SEQUENCE</scope>
    <source>
        <strain evidence="1">CButyricumLFYP62</strain>
    </source>
</reference>
<proteinExistence type="predicted"/>